<evidence type="ECO:0000313" key="4">
    <source>
        <dbReference type="Proteomes" id="UP000078356"/>
    </source>
</evidence>
<evidence type="ECO:0000313" key="3">
    <source>
        <dbReference type="Proteomes" id="UP000064137"/>
    </source>
</evidence>
<evidence type="ECO:0000313" key="2">
    <source>
        <dbReference type="EMBL" id="OAN32315.1"/>
    </source>
</evidence>
<evidence type="ECO:0000313" key="1">
    <source>
        <dbReference type="EMBL" id="ALZ83910.1"/>
    </source>
</evidence>
<dbReference type="Proteomes" id="UP000064137">
    <property type="component" value="Chromosome"/>
</dbReference>
<reference evidence="2 4" key="2">
    <citation type="submission" date="2016-04" db="EMBL/GenBank/DDBJ databases">
        <title>Draft Genome Sequences of Staphylococcus capitis Strain H36, S. capitis Strain H65, S. cohnii Strain H62, S. hominis Strain H69, Mycobacterium iranicum Strain H39, Plantibacter sp. Strain H53, Pseudomonas oryzihabitans Strain H72, and Microbacterium sp. Strain H83, isolated from residential settings.</title>
        <authorList>
            <person name="Lymperopoulou D."/>
            <person name="Adams R.I."/>
            <person name="Lindow S."/>
            <person name="Coil D.A."/>
            <person name="Jospin G."/>
            <person name="Eisen J.A."/>
        </authorList>
    </citation>
    <scope>NUCLEOTIDE SEQUENCE [LARGE SCALE GENOMIC DNA]</scope>
    <source>
        <strain evidence="2 4">H72</strain>
    </source>
</reference>
<reference evidence="1 3" key="1">
    <citation type="submission" date="2016-01" db="EMBL/GenBank/DDBJ databases">
        <title>Annotation of Pseudomonas oryzihabitans USDA-ARS-USMARC-56511.</title>
        <authorList>
            <person name="Harhay G.P."/>
            <person name="Harhay D.M."/>
            <person name="Smith T.P.L."/>
            <person name="Bono J.L."/>
            <person name="Heaton M.P."/>
            <person name="Clawson M.L."/>
            <person name="Chitko-Mckown C.G."/>
            <person name="Capik S.F."/>
            <person name="DeDonder K.D."/>
            <person name="Apley M.D."/>
            <person name="Lubbers B.V."/>
            <person name="White B.J."/>
            <person name="Larson R.L."/>
        </authorList>
    </citation>
    <scope>NUCLEOTIDE SEQUENCE [LARGE SCALE GENOMIC DNA]</scope>
    <source>
        <strain evidence="1 3">USDA-ARS-USMARC-56511</strain>
    </source>
</reference>
<dbReference type="KEGG" id="por:APT59_06680"/>
<sequence length="59" mass="6729">MTITVTERDEDHMSREARGLGMHLWDVKQEGELVGVYQSEADALEYKEQIEHDGASHAE</sequence>
<protein>
    <submittedName>
        <fullName evidence="1">Uncharacterized protein</fullName>
    </submittedName>
</protein>
<dbReference type="EMBL" id="CP013987">
    <property type="protein sequence ID" value="ALZ83910.1"/>
    <property type="molecule type" value="Genomic_DNA"/>
</dbReference>
<dbReference type="AlphaFoldDB" id="A0A0U4W278"/>
<accession>A0A0U4W278</accession>
<gene>
    <name evidence="2" type="ORF">A4V15_01020</name>
    <name evidence="1" type="ORF">APT59_06680</name>
</gene>
<organism evidence="1 3">
    <name type="scientific">Pseudomonas oryzihabitans</name>
    <dbReference type="NCBI Taxonomy" id="47885"/>
    <lineage>
        <taxon>Bacteria</taxon>
        <taxon>Pseudomonadati</taxon>
        <taxon>Pseudomonadota</taxon>
        <taxon>Gammaproteobacteria</taxon>
        <taxon>Pseudomonadales</taxon>
        <taxon>Pseudomonadaceae</taxon>
        <taxon>Pseudomonas</taxon>
    </lineage>
</organism>
<dbReference type="EMBL" id="LWCR01000001">
    <property type="protein sequence ID" value="OAN32315.1"/>
    <property type="molecule type" value="Genomic_DNA"/>
</dbReference>
<dbReference type="RefSeq" id="WP_017638952.1">
    <property type="nucleotide sequence ID" value="NZ_CP013987.1"/>
</dbReference>
<proteinExistence type="predicted"/>
<dbReference type="Proteomes" id="UP000078356">
    <property type="component" value="Unassembled WGS sequence"/>
</dbReference>
<name>A0A0U4W278_9PSED</name>
<dbReference type="OrthoDB" id="6903554at2"/>